<feature type="signal peptide" evidence="12">
    <location>
        <begin position="1"/>
        <end position="20"/>
    </location>
</feature>
<gene>
    <name evidence="15" type="ORF">ACFO6W_08230</name>
</gene>
<keyword evidence="5 12" id="KW-0732">Signal</keyword>
<dbReference type="Pfam" id="PF07715">
    <property type="entry name" value="Plug"/>
    <property type="match status" value="1"/>
</dbReference>
<dbReference type="Pfam" id="PF00593">
    <property type="entry name" value="TonB_dep_Rec_b-barrel"/>
    <property type="match status" value="1"/>
</dbReference>
<evidence type="ECO:0000259" key="13">
    <source>
        <dbReference type="Pfam" id="PF00593"/>
    </source>
</evidence>
<feature type="chain" id="PRO_5047028580" evidence="12">
    <location>
        <begin position="21"/>
        <end position="634"/>
    </location>
</feature>
<keyword evidence="4 10" id="KW-0812">Transmembrane</keyword>
<feature type="domain" description="TonB-dependent receptor plug" evidence="14">
    <location>
        <begin position="49"/>
        <end position="164"/>
    </location>
</feature>
<protein>
    <submittedName>
        <fullName evidence="15">TonB-dependent receptor plug domain-containing protein</fullName>
    </submittedName>
</protein>
<evidence type="ECO:0000256" key="3">
    <source>
        <dbReference type="ARBA" id="ARBA00022452"/>
    </source>
</evidence>
<keyword evidence="6 11" id="KW-0798">TonB box</keyword>
<evidence type="ECO:0000256" key="1">
    <source>
        <dbReference type="ARBA" id="ARBA00004571"/>
    </source>
</evidence>
<proteinExistence type="inferred from homology"/>
<dbReference type="EMBL" id="JBHSGN010000061">
    <property type="protein sequence ID" value="MFC4673677.1"/>
    <property type="molecule type" value="Genomic_DNA"/>
</dbReference>
<dbReference type="PANTHER" id="PTHR30069">
    <property type="entry name" value="TONB-DEPENDENT OUTER MEMBRANE RECEPTOR"/>
    <property type="match status" value="1"/>
</dbReference>
<dbReference type="PANTHER" id="PTHR30069:SF29">
    <property type="entry name" value="HEMOGLOBIN AND HEMOGLOBIN-HAPTOGLOBIN-BINDING PROTEIN 1-RELATED"/>
    <property type="match status" value="1"/>
</dbReference>
<dbReference type="SUPFAM" id="SSF56935">
    <property type="entry name" value="Porins"/>
    <property type="match status" value="1"/>
</dbReference>
<name>A0ABV9KTZ1_9BACT</name>
<evidence type="ECO:0000256" key="4">
    <source>
        <dbReference type="ARBA" id="ARBA00022692"/>
    </source>
</evidence>
<accession>A0ABV9KTZ1</accession>
<keyword evidence="2 10" id="KW-0813">Transport</keyword>
<dbReference type="InterPro" id="IPR036942">
    <property type="entry name" value="Beta-barrel_TonB_sf"/>
</dbReference>
<evidence type="ECO:0000256" key="12">
    <source>
        <dbReference type="SAM" id="SignalP"/>
    </source>
</evidence>
<dbReference type="InterPro" id="IPR037066">
    <property type="entry name" value="Plug_dom_sf"/>
</dbReference>
<keyword evidence="8 15" id="KW-0675">Receptor</keyword>
<comment type="similarity">
    <text evidence="10 11">Belongs to the TonB-dependent receptor family.</text>
</comment>
<evidence type="ECO:0000256" key="11">
    <source>
        <dbReference type="RuleBase" id="RU003357"/>
    </source>
</evidence>
<keyword evidence="9 10" id="KW-0998">Cell outer membrane</keyword>
<keyword evidence="16" id="KW-1185">Reference proteome</keyword>
<reference evidence="16" key="1">
    <citation type="journal article" date="2019" name="Int. J. Syst. Evol. Microbiol.">
        <title>The Global Catalogue of Microorganisms (GCM) 10K type strain sequencing project: providing services to taxonomists for standard genome sequencing and annotation.</title>
        <authorList>
            <consortium name="The Broad Institute Genomics Platform"/>
            <consortium name="The Broad Institute Genome Sequencing Center for Infectious Disease"/>
            <person name="Wu L."/>
            <person name="Ma J."/>
        </authorList>
    </citation>
    <scope>NUCLEOTIDE SEQUENCE [LARGE SCALE GENOMIC DNA]</scope>
    <source>
        <strain evidence="16">CCUG 66188</strain>
    </source>
</reference>
<dbReference type="InterPro" id="IPR012910">
    <property type="entry name" value="Plug_dom"/>
</dbReference>
<keyword evidence="7 10" id="KW-0472">Membrane</keyword>
<organism evidence="15 16">
    <name type="scientific">Dysgonomonas termitidis</name>
    <dbReference type="NCBI Taxonomy" id="1516126"/>
    <lineage>
        <taxon>Bacteria</taxon>
        <taxon>Pseudomonadati</taxon>
        <taxon>Bacteroidota</taxon>
        <taxon>Bacteroidia</taxon>
        <taxon>Bacteroidales</taxon>
        <taxon>Dysgonomonadaceae</taxon>
        <taxon>Dysgonomonas</taxon>
    </lineage>
</organism>
<dbReference type="Gene3D" id="2.40.170.20">
    <property type="entry name" value="TonB-dependent receptor, beta-barrel domain"/>
    <property type="match status" value="1"/>
</dbReference>
<keyword evidence="3 10" id="KW-1134">Transmembrane beta strand</keyword>
<evidence type="ECO:0000256" key="7">
    <source>
        <dbReference type="ARBA" id="ARBA00023136"/>
    </source>
</evidence>
<comment type="caution">
    <text evidence="15">The sequence shown here is derived from an EMBL/GenBank/DDBJ whole genome shotgun (WGS) entry which is preliminary data.</text>
</comment>
<dbReference type="Gene3D" id="2.170.130.10">
    <property type="entry name" value="TonB-dependent receptor, plug domain"/>
    <property type="match status" value="1"/>
</dbReference>
<evidence type="ECO:0000256" key="2">
    <source>
        <dbReference type="ARBA" id="ARBA00022448"/>
    </source>
</evidence>
<dbReference type="CDD" id="cd01347">
    <property type="entry name" value="ligand_gated_channel"/>
    <property type="match status" value="1"/>
</dbReference>
<evidence type="ECO:0000256" key="10">
    <source>
        <dbReference type="PROSITE-ProRule" id="PRU01360"/>
    </source>
</evidence>
<evidence type="ECO:0000313" key="15">
    <source>
        <dbReference type="EMBL" id="MFC4673677.1"/>
    </source>
</evidence>
<dbReference type="InterPro" id="IPR039426">
    <property type="entry name" value="TonB-dep_rcpt-like"/>
</dbReference>
<evidence type="ECO:0000256" key="8">
    <source>
        <dbReference type="ARBA" id="ARBA00023170"/>
    </source>
</evidence>
<dbReference type="RefSeq" id="WP_379995185.1">
    <property type="nucleotide sequence ID" value="NZ_JBHSGN010000061.1"/>
</dbReference>
<dbReference type="PROSITE" id="PS52016">
    <property type="entry name" value="TONB_DEPENDENT_REC_3"/>
    <property type="match status" value="1"/>
</dbReference>
<feature type="domain" description="TonB-dependent receptor-like beta-barrel" evidence="13">
    <location>
        <begin position="212"/>
        <end position="608"/>
    </location>
</feature>
<evidence type="ECO:0000259" key="14">
    <source>
        <dbReference type="Pfam" id="PF07715"/>
    </source>
</evidence>
<evidence type="ECO:0000313" key="16">
    <source>
        <dbReference type="Proteomes" id="UP001596023"/>
    </source>
</evidence>
<dbReference type="InterPro" id="IPR000531">
    <property type="entry name" value="Beta-barrel_TonB"/>
</dbReference>
<evidence type="ECO:0000256" key="9">
    <source>
        <dbReference type="ARBA" id="ARBA00023237"/>
    </source>
</evidence>
<evidence type="ECO:0000256" key="5">
    <source>
        <dbReference type="ARBA" id="ARBA00022729"/>
    </source>
</evidence>
<comment type="subcellular location">
    <subcellularLocation>
        <location evidence="1 10">Cell outer membrane</location>
        <topology evidence="1 10">Multi-pass membrane protein</topology>
    </subcellularLocation>
</comment>
<evidence type="ECO:0000256" key="6">
    <source>
        <dbReference type="ARBA" id="ARBA00023077"/>
    </source>
</evidence>
<dbReference type="Proteomes" id="UP001596023">
    <property type="component" value="Unassembled WGS sequence"/>
</dbReference>
<sequence>MQKTLCVIASLLLSLPNIYADETPDAPIRDSVQLGEVIVTGSRPAVSVNNLPMSITIVGSKQIENRFEPSLLPIITEEVPGLFITSRGVMGYGVSNGAAGGMTIRGIGGSPTGQVLMLIDGHPQYMGLMGHPLADSYQSLMAERVEVVRGPASVLYGSNAMGGVINIITKKQKRDGVQTGVRTMYGSYNTLSTEVNNAVRSGKFNSYVSLSYNHTDGHRLNSDFDQYSGYTKIGYDFTPNWKSFADLDLTKFDAANPGTESAPMIDNDSKITRGVTSFSLENSYDKTSGALKFFYNFGAHNINDGYKADAQPKDFRFRSNDRMLGVTFFQTYSFFDGNQTTAGIDYQHFGGHAWNRYLDEREDAQIIDKSFNEVAGYLNFQQILINKLVLNAGIRFDHHAYTGNEWIPQFGLSYIASDNTVLKGIVSKGFRNPTIREMFMFPTQNPGLKPEKLMNYELSASHKMLNKALSLDLSLYYIKGDNSIITVPKEAGTGMIYMNTGEIENYGLEFATRYQFNPYLSLSANYSWLHMENKVVASPEHKLYAGINYSKDKWDLSTGVQFIRNLYTQLADAKNAMPEIKDTFTLWNIRIAYKPITTVEIFTKGENLLAQEYEINAGYPMPRATVFGGVNFKF</sequence>